<reference evidence="1" key="1">
    <citation type="submission" date="2022-08" db="EMBL/GenBank/DDBJ databases">
        <title>Multi-unit outbreak of Pandoraea commovens among non-cystic fibrosis intensive care patients from 2019 to 2021 in Berlin, Germany.</title>
        <authorList>
            <person name="Menzel P."/>
        </authorList>
    </citation>
    <scope>NUCLEOTIDE SEQUENCE</scope>
    <source>
        <strain evidence="1">LB-19-202-79</strain>
    </source>
</reference>
<organism evidence="1 2">
    <name type="scientific">Pandoraea commovens</name>
    <dbReference type="NCBI Taxonomy" id="2508289"/>
    <lineage>
        <taxon>Bacteria</taxon>
        <taxon>Pseudomonadati</taxon>
        <taxon>Pseudomonadota</taxon>
        <taxon>Betaproteobacteria</taxon>
        <taxon>Burkholderiales</taxon>
        <taxon>Burkholderiaceae</taxon>
        <taxon>Pandoraea</taxon>
    </lineage>
</organism>
<keyword evidence="2" id="KW-1185">Reference proteome</keyword>
<dbReference type="InterPro" id="IPR014915">
    <property type="entry name" value="Phage_TLS_TfmB"/>
</dbReference>
<dbReference type="Proteomes" id="UP001058980">
    <property type="component" value="Chromosome"/>
</dbReference>
<sequence>MGFVPRGQRKKLIGAARYWAGERDTLEHVDESLIESLQAFGAPADVIRQARAMQPLDVFEVWPENWPTVELFCALGTQWRTACLQSGFASLVVRTGIDYACVEPVMRMLGQSTDAVRERFAGVRLMEREALDVLNEDLRDA</sequence>
<gene>
    <name evidence="1" type="ORF">NTU39_05445</name>
</gene>
<evidence type="ECO:0000313" key="2">
    <source>
        <dbReference type="Proteomes" id="UP001058980"/>
    </source>
</evidence>
<protein>
    <submittedName>
        <fullName evidence="1">DUF1799 domain-containing protein</fullName>
    </submittedName>
</protein>
<accession>A0ABY5QKW6</accession>
<dbReference type="RefSeq" id="WP_257959400.1">
    <property type="nucleotide sequence ID" value="NZ_CP102780.1"/>
</dbReference>
<dbReference type="EMBL" id="CP102780">
    <property type="protein sequence ID" value="UVA80468.1"/>
    <property type="molecule type" value="Genomic_DNA"/>
</dbReference>
<dbReference type="Pfam" id="PF08809">
    <property type="entry name" value="DUF1799"/>
    <property type="match status" value="1"/>
</dbReference>
<name>A0ABY5QKW6_9BURK</name>
<evidence type="ECO:0000313" key="1">
    <source>
        <dbReference type="EMBL" id="UVA80468.1"/>
    </source>
</evidence>
<proteinExistence type="predicted"/>